<dbReference type="SUPFAM" id="SSF55136">
    <property type="entry name" value="Probable bacterial effector-binding domain"/>
    <property type="match status" value="1"/>
</dbReference>
<dbReference type="PANTHER" id="PTHR30204">
    <property type="entry name" value="REDOX-CYCLING DRUG-SENSING TRANSCRIPTIONAL ACTIVATOR SOXR"/>
    <property type="match status" value="1"/>
</dbReference>
<dbReference type="InterPro" id="IPR009061">
    <property type="entry name" value="DNA-bd_dom_put_sf"/>
</dbReference>
<dbReference type="EMBL" id="JBHRZH010000063">
    <property type="protein sequence ID" value="MFC3766995.1"/>
    <property type="molecule type" value="Genomic_DNA"/>
</dbReference>
<comment type="caution">
    <text evidence="4">The sequence shown here is derived from an EMBL/GenBank/DDBJ whole genome shotgun (WGS) entry which is preliminary data.</text>
</comment>
<feature type="compositionally biased region" description="Basic and acidic residues" evidence="2">
    <location>
        <begin position="186"/>
        <end position="197"/>
    </location>
</feature>
<dbReference type="PROSITE" id="PS50937">
    <property type="entry name" value="HTH_MERR_2"/>
    <property type="match status" value="1"/>
</dbReference>
<feature type="region of interest" description="Disordered" evidence="2">
    <location>
        <begin position="172"/>
        <end position="197"/>
    </location>
</feature>
<organism evidence="4 5">
    <name type="scientific">Tenggerimyces flavus</name>
    <dbReference type="NCBI Taxonomy" id="1708749"/>
    <lineage>
        <taxon>Bacteria</taxon>
        <taxon>Bacillati</taxon>
        <taxon>Actinomycetota</taxon>
        <taxon>Actinomycetes</taxon>
        <taxon>Propionibacteriales</taxon>
        <taxon>Nocardioidaceae</taxon>
        <taxon>Tenggerimyces</taxon>
    </lineage>
</organism>
<dbReference type="PANTHER" id="PTHR30204:SF97">
    <property type="entry name" value="MERR FAMILY REGULATORY PROTEIN"/>
    <property type="match status" value="1"/>
</dbReference>
<name>A0ABV7YSW2_9ACTN</name>
<keyword evidence="1" id="KW-0238">DNA-binding</keyword>
<evidence type="ECO:0000256" key="2">
    <source>
        <dbReference type="SAM" id="MobiDB-lite"/>
    </source>
</evidence>
<keyword evidence="5" id="KW-1185">Reference proteome</keyword>
<accession>A0ABV7YSW2</accession>
<dbReference type="Gene3D" id="1.10.1660.10">
    <property type="match status" value="1"/>
</dbReference>
<dbReference type="InterPro" id="IPR047057">
    <property type="entry name" value="MerR_fam"/>
</dbReference>
<feature type="compositionally biased region" description="Low complexity" evidence="2">
    <location>
        <begin position="173"/>
        <end position="185"/>
    </location>
</feature>
<dbReference type="Pfam" id="PF13411">
    <property type="entry name" value="MerR_1"/>
    <property type="match status" value="1"/>
</dbReference>
<dbReference type="InterPro" id="IPR011256">
    <property type="entry name" value="Reg_factor_effector_dom_sf"/>
</dbReference>
<protein>
    <submittedName>
        <fullName evidence="4">MerR family transcriptional regulator</fullName>
    </submittedName>
</protein>
<feature type="domain" description="HTH merR-type" evidence="3">
    <location>
        <begin position="4"/>
        <end position="74"/>
    </location>
</feature>
<dbReference type="CDD" id="cd01107">
    <property type="entry name" value="HTH_BmrR"/>
    <property type="match status" value="1"/>
</dbReference>
<dbReference type="RefSeq" id="WP_205121691.1">
    <property type="nucleotide sequence ID" value="NZ_JAFBCM010000001.1"/>
</dbReference>
<evidence type="ECO:0000313" key="4">
    <source>
        <dbReference type="EMBL" id="MFC3766995.1"/>
    </source>
</evidence>
<dbReference type="SUPFAM" id="SSF46955">
    <property type="entry name" value="Putative DNA-binding domain"/>
    <property type="match status" value="1"/>
</dbReference>
<sequence length="273" mass="30414">MTALLSIGEFARVSHVSVKALRHYDEIGQLKPANVDPWWGRRRYSSAQVPAAQVIRRFRELDMSLDQIQLVLDAPDIDSRNEVIVRHLQRMQQTLEHTQAAVESLKSLLEGRSAALSVECRRVEAVSALAITGNVEWDDIERWLESAFGELHHLWTTSILRSSVVLTLPCTARSSSRPTRGTGRRVPSDHKKRDPAGRAEIEIPAAPIAVAVHKGPFAEVDQAYAALGTFVTERVLGSPGPIRENDHVVGGDEPSIKIEFCWPIRHLPKEPHS</sequence>
<dbReference type="Proteomes" id="UP001595699">
    <property type="component" value="Unassembled WGS sequence"/>
</dbReference>
<dbReference type="Gene3D" id="3.20.80.10">
    <property type="entry name" value="Regulatory factor, effector binding domain"/>
    <property type="match status" value="1"/>
</dbReference>
<evidence type="ECO:0000259" key="3">
    <source>
        <dbReference type="PROSITE" id="PS50937"/>
    </source>
</evidence>
<reference evidence="5" key="1">
    <citation type="journal article" date="2019" name="Int. J. Syst. Evol. Microbiol.">
        <title>The Global Catalogue of Microorganisms (GCM) 10K type strain sequencing project: providing services to taxonomists for standard genome sequencing and annotation.</title>
        <authorList>
            <consortium name="The Broad Institute Genomics Platform"/>
            <consortium name="The Broad Institute Genome Sequencing Center for Infectious Disease"/>
            <person name="Wu L."/>
            <person name="Ma J."/>
        </authorList>
    </citation>
    <scope>NUCLEOTIDE SEQUENCE [LARGE SCALE GENOMIC DNA]</scope>
    <source>
        <strain evidence="5">CGMCC 4.7241</strain>
    </source>
</reference>
<dbReference type="SMART" id="SM00422">
    <property type="entry name" value="HTH_MERR"/>
    <property type="match status" value="1"/>
</dbReference>
<evidence type="ECO:0000313" key="5">
    <source>
        <dbReference type="Proteomes" id="UP001595699"/>
    </source>
</evidence>
<evidence type="ECO:0000256" key="1">
    <source>
        <dbReference type="ARBA" id="ARBA00023125"/>
    </source>
</evidence>
<dbReference type="InterPro" id="IPR000551">
    <property type="entry name" value="MerR-type_HTH_dom"/>
</dbReference>
<gene>
    <name evidence="4" type="ORF">ACFOUW_39635</name>
</gene>
<proteinExistence type="predicted"/>